<accession>A0AAU7QUV9</accession>
<reference evidence="2" key="1">
    <citation type="submission" date="2024-06" db="EMBL/GenBank/DDBJ databases">
        <title>Micromonospora sp. strain HUAS YX12 genome sequences.</title>
        <authorList>
            <person name="Mo P."/>
        </authorList>
    </citation>
    <scope>NUCLEOTIDE SEQUENCE</scope>
    <source>
        <strain evidence="2">HUAS YX12</strain>
    </source>
</reference>
<feature type="domain" description="Glycine-rich" evidence="1">
    <location>
        <begin position="106"/>
        <end position="304"/>
    </location>
</feature>
<sequence length="307" mass="28137">MSDGKVPGLAVPVKALAEAVLEKAVRLGLTWRLRPATVTSVAGDGTIRALHDGDTQAIRVTSMIGAVPVRARVMVLKTPPAGNHIVGLVGSPGAGAPTGPVQTFTADGTFNVPAGARWIRAYGVGGGGGGGGVGGATGGNGAGGGGGAGGYCESVWAASELPAQVAVMVGAVGAAGAASAAGAGSGGNSSFGGLWVAGGGTGAGGVVANATDTSGGRGGGGSATGGNVLNSIGAAGGPGRTLDGRHLFAAFGGNSLLGAGGAAPVTVNANGNDAGGPGGGGGGAIAQATGRTGGKGGGGLVVVEVIY</sequence>
<evidence type="ECO:0000259" key="1">
    <source>
        <dbReference type="Pfam" id="PF21722"/>
    </source>
</evidence>
<dbReference type="EMBL" id="CP157974">
    <property type="protein sequence ID" value="XBT79739.1"/>
    <property type="molecule type" value="Genomic_DNA"/>
</dbReference>
<organism evidence="2">
    <name type="scientific">Micromonospora sp. HUAS YX12</name>
    <dbReference type="NCBI Taxonomy" id="3156396"/>
    <lineage>
        <taxon>Bacteria</taxon>
        <taxon>Bacillati</taxon>
        <taxon>Actinomycetota</taxon>
        <taxon>Actinomycetes</taxon>
        <taxon>Micromonosporales</taxon>
        <taxon>Micromonosporaceae</taxon>
        <taxon>Micromonospora</taxon>
    </lineage>
</organism>
<dbReference type="RefSeq" id="WP_349876219.1">
    <property type="nucleotide sequence ID" value="NZ_CP157974.1"/>
</dbReference>
<gene>
    <name evidence="2" type="ORF">ABIH81_18940</name>
</gene>
<proteinExistence type="predicted"/>
<dbReference type="InterPro" id="IPR049304">
    <property type="entry name" value="Gly_rich_dom"/>
</dbReference>
<dbReference type="AlphaFoldDB" id="A0AAU7QUV9"/>
<protein>
    <recommendedName>
        <fullName evidence="1">Glycine-rich domain-containing protein</fullName>
    </recommendedName>
</protein>
<evidence type="ECO:0000313" key="2">
    <source>
        <dbReference type="EMBL" id="XBT79739.1"/>
    </source>
</evidence>
<name>A0AAU7QUV9_9ACTN</name>
<dbReference type="Pfam" id="PF21722">
    <property type="entry name" value="Gly_rich_2"/>
    <property type="match status" value="1"/>
</dbReference>